<evidence type="ECO:0000256" key="1">
    <source>
        <dbReference type="ARBA" id="ARBA00004173"/>
    </source>
</evidence>
<organism evidence="3">
    <name type="scientific">Petromyces alliaceus</name>
    <name type="common">Aspergillus alliaceus</name>
    <dbReference type="NCBI Taxonomy" id="209559"/>
    <lineage>
        <taxon>Eukaryota</taxon>
        <taxon>Fungi</taxon>
        <taxon>Dikarya</taxon>
        <taxon>Ascomycota</taxon>
        <taxon>Pezizomycotina</taxon>
        <taxon>Eurotiomycetes</taxon>
        <taxon>Eurotiomycetidae</taxon>
        <taxon>Eurotiales</taxon>
        <taxon>Aspergillaceae</taxon>
        <taxon>Aspergillus</taxon>
        <taxon>Aspergillus subgen. Circumdati</taxon>
    </lineage>
</organism>
<evidence type="ECO:0000256" key="2">
    <source>
        <dbReference type="ARBA" id="ARBA00023128"/>
    </source>
</evidence>
<reference evidence="3" key="1">
    <citation type="submission" date="2019-04" db="EMBL/GenBank/DDBJ databases">
        <title>Friends and foes A comparative genomics studyof 23 Aspergillus species from section Flavi.</title>
        <authorList>
            <consortium name="DOE Joint Genome Institute"/>
            <person name="Kjaerbolling I."/>
            <person name="Vesth T."/>
            <person name="Frisvad J.C."/>
            <person name="Nybo J.L."/>
            <person name="Theobald S."/>
            <person name="Kildgaard S."/>
            <person name="Isbrandt T."/>
            <person name="Kuo A."/>
            <person name="Sato A."/>
            <person name="Lyhne E.K."/>
            <person name="Kogle M.E."/>
            <person name="Wiebenga A."/>
            <person name="Kun R.S."/>
            <person name="Lubbers R.J."/>
            <person name="Makela M.R."/>
            <person name="Barry K."/>
            <person name="Chovatia M."/>
            <person name="Clum A."/>
            <person name="Daum C."/>
            <person name="Haridas S."/>
            <person name="He G."/>
            <person name="LaButti K."/>
            <person name="Lipzen A."/>
            <person name="Mondo S."/>
            <person name="Riley R."/>
            <person name="Salamov A."/>
            <person name="Simmons B.A."/>
            <person name="Magnuson J.K."/>
            <person name="Henrissat B."/>
            <person name="Mortensen U.H."/>
            <person name="Larsen T.O."/>
            <person name="Devries R.P."/>
            <person name="Grigoriev I.V."/>
            <person name="Machida M."/>
            <person name="Baker S.E."/>
            <person name="Andersen M.R."/>
        </authorList>
    </citation>
    <scope>NUCLEOTIDE SEQUENCE [LARGE SCALE GENOMIC DNA]</scope>
    <source>
        <strain evidence="3">IBT 14317</strain>
    </source>
</reference>
<dbReference type="PANTHER" id="PTHR28133:SF1">
    <property type="entry name" value="REQUIRED FOR RESPIRATORY GROWTH PROTEIN 7, MITOCHONDRIAL"/>
    <property type="match status" value="1"/>
</dbReference>
<keyword evidence="2" id="KW-0496">Mitochondrion</keyword>
<dbReference type="GO" id="GO:0003676">
    <property type="term" value="F:nucleic acid binding"/>
    <property type="evidence" value="ECO:0007669"/>
    <property type="project" value="InterPro"/>
</dbReference>
<dbReference type="InterPro" id="IPR018828">
    <property type="entry name" value="RRG7"/>
</dbReference>
<evidence type="ECO:0008006" key="4">
    <source>
        <dbReference type="Google" id="ProtNLM"/>
    </source>
</evidence>
<protein>
    <recommendedName>
        <fullName evidence="4">Restriction endonuclease type IV Mrr domain-containing protein</fullName>
    </recommendedName>
</protein>
<dbReference type="InterPro" id="IPR011856">
    <property type="entry name" value="tRNA_endonuc-like_dom_sf"/>
</dbReference>
<dbReference type="GO" id="GO:0006302">
    <property type="term" value="P:double-strand break repair"/>
    <property type="evidence" value="ECO:0007669"/>
    <property type="project" value="UniProtKB-ARBA"/>
</dbReference>
<accession>A0A5N7CHK3</accession>
<dbReference type="GO" id="GO:0005739">
    <property type="term" value="C:mitochondrion"/>
    <property type="evidence" value="ECO:0007669"/>
    <property type="project" value="UniProtKB-SubCell"/>
</dbReference>
<dbReference type="InterPro" id="IPR011335">
    <property type="entry name" value="Restrct_endonuc-II-like"/>
</dbReference>
<dbReference type="Pfam" id="PF10356">
    <property type="entry name" value="RRG7"/>
    <property type="match status" value="2"/>
</dbReference>
<dbReference type="PANTHER" id="PTHR28133">
    <property type="entry name" value="REQUIRED FOR RESPIRATORY GROWTH PROTEIN 7, MITOCHONDRIAL"/>
    <property type="match status" value="1"/>
</dbReference>
<sequence>MKLHRPLFASFRFNSTPIANRPCHRQLHFFTRRLFKLPSPPPHPSPHHHDLPTFLAYADRTSLSPTTTSYIGTHYEYIVQQTLRSSAFTLHRVGGRDDAGIDLVGTWHLPHREHPLRVIVQCKSLKTKLSPNLVRELEGTFHKSPVGWRTGDEVGVLVSPREATKGVRDALARSAYPLVWMMIERDGAMRQALWNAKAEQLGLVGLGVEVKYSACGEADSSVTKRVAFTWDREEIPDMEQVESQMSGVEDKWLRAWGNVFNEVEKNKSELLDAVQELFPEEKPLLLGTGACSVLSEADRARVIQSLRYILAMQNKIIASPPNTSAVP</sequence>
<dbReference type="Proteomes" id="UP000326877">
    <property type="component" value="Unassembled WGS sequence"/>
</dbReference>
<dbReference type="EMBL" id="ML735228">
    <property type="protein sequence ID" value="KAE8393662.1"/>
    <property type="molecule type" value="Genomic_DNA"/>
</dbReference>
<dbReference type="OrthoDB" id="20734at2759"/>
<proteinExistence type="predicted"/>
<dbReference type="AlphaFoldDB" id="A0A5N7CHK3"/>
<comment type="subcellular location">
    <subcellularLocation>
        <location evidence="1">Mitochondrion</location>
    </subcellularLocation>
</comment>
<dbReference type="SUPFAM" id="SSF52980">
    <property type="entry name" value="Restriction endonuclease-like"/>
    <property type="match status" value="1"/>
</dbReference>
<gene>
    <name evidence="3" type="ORF">BDV23DRAFT_170082</name>
</gene>
<dbReference type="Gene3D" id="3.40.1350.10">
    <property type="match status" value="1"/>
</dbReference>
<evidence type="ECO:0000313" key="3">
    <source>
        <dbReference type="EMBL" id="KAE8393662.1"/>
    </source>
</evidence>
<name>A0A5N7CHK3_PETAA</name>